<proteinExistence type="predicted"/>
<reference evidence="1 2" key="1">
    <citation type="submission" date="2024-01" db="EMBL/GenBank/DDBJ databases">
        <title>Genome assemblies of Stephania.</title>
        <authorList>
            <person name="Yang L."/>
        </authorList>
    </citation>
    <scope>NUCLEOTIDE SEQUENCE [LARGE SCALE GENOMIC DNA]</scope>
    <source>
        <strain evidence="1">JXDWG</strain>
        <tissue evidence="1">Leaf</tissue>
    </source>
</reference>
<gene>
    <name evidence="1" type="ORF">Scep_012223</name>
</gene>
<evidence type="ECO:0000313" key="2">
    <source>
        <dbReference type="Proteomes" id="UP001419268"/>
    </source>
</evidence>
<accession>A0AAP0JFL5</accession>
<name>A0AAP0JFL5_9MAGN</name>
<dbReference type="Proteomes" id="UP001419268">
    <property type="component" value="Unassembled WGS sequence"/>
</dbReference>
<keyword evidence="2" id="KW-1185">Reference proteome</keyword>
<protein>
    <submittedName>
        <fullName evidence="1">Uncharacterized protein</fullName>
    </submittedName>
</protein>
<dbReference type="AlphaFoldDB" id="A0AAP0JFL5"/>
<organism evidence="1 2">
    <name type="scientific">Stephania cephalantha</name>
    <dbReference type="NCBI Taxonomy" id="152367"/>
    <lineage>
        <taxon>Eukaryota</taxon>
        <taxon>Viridiplantae</taxon>
        <taxon>Streptophyta</taxon>
        <taxon>Embryophyta</taxon>
        <taxon>Tracheophyta</taxon>
        <taxon>Spermatophyta</taxon>
        <taxon>Magnoliopsida</taxon>
        <taxon>Ranunculales</taxon>
        <taxon>Menispermaceae</taxon>
        <taxon>Menispermoideae</taxon>
        <taxon>Cissampelideae</taxon>
        <taxon>Stephania</taxon>
    </lineage>
</organism>
<comment type="caution">
    <text evidence="1">The sequence shown here is derived from an EMBL/GenBank/DDBJ whole genome shotgun (WGS) entry which is preliminary data.</text>
</comment>
<evidence type="ECO:0000313" key="1">
    <source>
        <dbReference type="EMBL" id="KAK9132695.1"/>
    </source>
</evidence>
<dbReference type="EMBL" id="JBBNAG010000005">
    <property type="protein sequence ID" value="KAK9132695.1"/>
    <property type="molecule type" value="Genomic_DNA"/>
</dbReference>
<sequence>MIDSYSPIIPLVINVKMVGDLRLNKKVVVKGDVIEGDGKVSIAQLFKTMFKEFVFYDKIEAISIPKTNKKVNSYMLIEFFSIFDFLKGFNWQKKLSVTLLLQNIHM</sequence>